<dbReference type="SFLD" id="SFLDG01118">
    <property type="entry name" value="activating_enzymes__group_2"/>
    <property type="match status" value="1"/>
</dbReference>
<evidence type="ECO:0000256" key="4">
    <source>
        <dbReference type="ARBA" id="ARBA00022691"/>
    </source>
</evidence>
<dbReference type="GO" id="GO:0051539">
    <property type="term" value="F:4 iron, 4 sulfur cluster binding"/>
    <property type="evidence" value="ECO:0007669"/>
    <property type="project" value="UniProtKB-KW"/>
</dbReference>
<keyword evidence="4" id="KW-0949">S-adenosyl-L-methionine</keyword>
<comment type="catalytic activity">
    <reaction evidence="9">
        <text>glycyl-[protein] + reduced [flavodoxin] + S-adenosyl-L-methionine = glycin-2-yl radical-[protein] + semiquinone [flavodoxin] + 5'-deoxyadenosine + L-methionine + H(+)</text>
        <dbReference type="Rhea" id="RHEA:61976"/>
        <dbReference type="Rhea" id="RHEA-COMP:10622"/>
        <dbReference type="Rhea" id="RHEA-COMP:14480"/>
        <dbReference type="Rhea" id="RHEA-COMP:15993"/>
        <dbReference type="Rhea" id="RHEA-COMP:15994"/>
        <dbReference type="ChEBI" id="CHEBI:15378"/>
        <dbReference type="ChEBI" id="CHEBI:17319"/>
        <dbReference type="ChEBI" id="CHEBI:29947"/>
        <dbReference type="ChEBI" id="CHEBI:32722"/>
        <dbReference type="ChEBI" id="CHEBI:57618"/>
        <dbReference type="ChEBI" id="CHEBI:57844"/>
        <dbReference type="ChEBI" id="CHEBI:59789"/>
        <dbReference type="ChEBI" id="CHEBI:140311"/>
    </reaction>
</comment>
<keyword evidence="5" id="KW-0479">Metal-binding</keyword>
<dbReference type="InterPro" id="IPR013785">
    <property type="entry name" value="Aldolase_TIM"/>
</dbReference>
<dbReference type="SUPFAM" id="SSF54862">
    <property type="entry name" value="4Fe-4S ferredoxins"/>
    <property type="match status" value="1"/>
</dbReference>
<dbReference type="SFLD" id="SFLDS00029">
    <property type="entry name" value="Radical_SAM"/>
    <property type="match status" value="1"/>
</dbReference>
<evidence type="ECO:0000256" key="1">
    <source>
        <dbReference type="ARBA" id="ARBA00001966"/>
    </source>
</evidence>
<organism evidence="12 13">
    <name type="scientific">Candidatus Alectryocaccomicrobium excrementavium</name>
    <dbReference type="NCBI Taxonomy" id="2840668"/>
    <lineage>
        <taxon>Bacteria</taxon>
        <taxon>Bacillati</taxon>
        <taxon>Bacillota</taxon>
        <taxon>Clostridia</taxon>
        <taxon>Candidatus Alectryocaccomicrobium</taxon>
    </lineage>
</organism>
<dbReference type="Gene3D" id="3.30.70.20">
    <property type="match status" value="1"/>
</dbReference>
<dbReference type="InterPro" id="IPR017896">
    <property type="entry name" value="4Fe4S_Fe-S-bd"/>
</dbReference>
<dbReference type="InterPro" id="IPR017900">
    <property type="entry name" value="4Fe4S_Fe_S_CS"/>
</dbReference>
<dbReference type="Proteomes" id="UP000824140">
    <property type="component" value="Unassembled WGS sequence"/>
</dbReference>
<dbReference type="PROSITE" id="PS51379">
    <property type="entry name" value="4FE4S_FER_2"/>
    <property type="match status" value="2"/>
</dbReference>
<evidence type="ECO:0000256" key="9">
    <source>
        <dbReference type="ARBA" id="ARBA00047365"/>
    </source>
</evidence>
<gene>
    <name evidence="12" type="ORF">IAA84_05755</name>
</gene>
<comment type="similarity">
    <text evidence="2">Belongs to the organic radical-activating enzymes family.</text>
</comment>
<comment type="cofactor">
    <cofactor evidence="1">
        <name>[4Fe-4S] cluster</name>
        <dbReference type="ChEBI" id="CHEBI:49883"/>
    </cofactor>
</comment>
<evidence type="ECO:0000259" key="10">
    <source>
        <dbReference type="PROSITE" id="PS51379"/>
    </source>
</evidence>
<evidence type="ECO:0000313" key="12">
    <source>
        <dbReference type="EMBL" id="HIS92507.1"/>
    </source>
</evidence>
<dbReference type="SUPFAM" id="SSF102114">
    <property type="entry name" value="Radical SAM enzymes"/>
    <property type="match status" value="1"/>
</dbReference>
<proteinExistence type="inferred from homology"/>
<keyword evidence="8" id="KW-0411">Iron-sulfur</keyword>
<dbReference type="PROSITE" id="PS51918">
    <property type="entry name" value="RADICAL_SAM"/>
    <property type="match status" value="1"/>
</dbReference>
<feature type="domain" description="4Fe-4S ferredoxin-type" evidence="10">
    <location>
        <begin position="46"/>
        <end position="69"/>
    </location>
</feature>
<evidence type="ECO:0000256" key="2">
    <source>
        <dbReference type="ARBA" id="ARBA00009777"/>
    </source>
</evidence>
<evidence type="ECO:0000256" key="5">
    <source>
        <dbReference type="ARBA" id="ARBA00022723"/>
    </source>
</evidence>
<dbReference type="SFLD" id="SFLDG01066">
    <property type="entry name" value="organic_radical-activating_enz"/>
    <property type="match status" value="1"/>
</dbReference>
<comment type="caution">
    <text evidence="12">The sequence shown here is derived from an EMBL/GenBank/DDBJ whole genome shotgun (WGS) entry which is preliminary data.</text>
</comment>
<dbReference type="GO" id="GO:0016491">
    <property type="term" value="F:oxidoreductase activity"/>
    <property type="evidence" value="ECO:0007669"/>
    <property type="project" value="UniProtKB-KW"/>
</dbReference>
<keyword evidence="3" id="KW-0004">4Fe-4S</keyword>
<dbReference type="GO" id="GO:0046872">
    <property type="term" value="F:metal ion binding"/>
    <property type="evidence" value="ECO:0007669"/>
    <property type="project" value="UniProtKB-KW"/>
</dbReference>
<dbReference type="PROSITE" id="PS01087">
    <property type="entry name" value="RADICAL_ACTIVATING"/>
    <property type="match status" value="1"/>
</dbReference>
<dbReference type="InterPro" id="IPR001989">
    <property type="entry name" value="Radical_activat_CS"/>
</dbReference>
<evidence type="ECO:0000259" key="11">
    <source>
        <dbReference type="PROSITE" id="PS51918"/>
    </source>
</evidence>
<dbReference type="PROSITE" id="PS00198">
    <property type="entry name" value="4FE4S_FER_1"/>
    <property type="match status" value="1"/>
</dbReference>
<evidence type="ECO:0000256" key="8">
    <source>
        <dbReference type="ARBA" id="ARBA00023014"/>
    </source>
</evidence>
<dbReference type="InterPro" id="IPR040074">
    <property type="entry name" value="BssD/PflA/YjjW"/>
</dbReference>
<sequence length="300" mass="32132">MEKGILFNVQRFSVHDGPGIRTTLFFKGCPLRCQWCHNPEGYRQQRELSFQSAKCIGCGACLAACPSGAHASRDGAHVLLREKCTACGACASACPTGALSILGEIYTAGQAAEAALRDAPFYADGGGATLSGGEPMAQPEFALAIARILREKGVSVCVETSGHCPPAALQAIVPYVQCFLFDIKETDPARHKAFTGVDNARILENFRLLDRLGAQTVLRCPIIPGVNDRPEHFLAIAALANEARHVSGIELEPYHPLGLSKREQLGQPGGYALRTSLAPEALEPFLAQMRAHTDVPVRIS</sequence>
<dbReference type="PANTHER" id="PTHR30352">
    <property type="entry name" value="PYRUVATE FORMATE-LYASE-ACTIVATING ENZYME"/>
    <property type="match status" value="1"/>
</dbReference>
<dbReference type="PIRSF" id="PIRSF000371">
    <property type="entry name" value="PFL_act_enz"/>
    <property type="match status" value="1"/>
</dbReference>
<keyword evidence="6" id="KW-0560">Oxidoreductase</keyword>
<evidence type="ECO:0000256" key="7">
    <source>
        <dbReference type="ARBA" id="ARBA00023004"/>
    </source>
</evidence>
<dbReference type="InterPro" id="IPR007197">
    <property type="entry name" value="rSAM"/>
</dbReference>
<reference evidence="12" key="1">
    <citation type="submission" date="2020-10" db="EMBL/GenBank/DDBJ databases">
        <authorList>
            <person name="Gilroy R."/>
        </authorList>
    </citation>
    <scope>NUCLEOTIDE SEQUENCE</scope>
    <source>
        <strain evidence="12">13766</strain>
    </source>
</reference>
<dbReference type="PANTHER" id="PTHR30352:SF4">
    <property type="entry name" value="PYRUVATE FORMATE-LYASE 2-ACTIVATING ENZYME"/>
    <property type="match status" value="1"/>
</dbReference>
<evidence type="ECO:0000256" key="6">
    <source>
        <dbReference type="ARBA" id="ARBA00023002"/>
    </source>
</evidence>
<feature type="domain" description="4Fe-4S ferredoxin-type" evidence="10">
    <location>
        <begin position="75"/>
        <end position="104"/>
    </location>
</feature>
<dbReference type="EMBL" id="DVJN01000113">
    <property type="protein sequence ID" value="HIS92507.1"/>
    <property type="molecule type" value="Genomic_DNA"/>
</dbReference>
<reference evidence="12" key="2">
    <citation type="journal article" date="2021" name="PeerJ">
        <title>Extensive microbial diversity within the chicken gut microbiome revealed by metagenomics and culture.</title>
        <authorList>
            <person name="Gilroy R."/>
            <person name="Ravi A."/>
            <person name="Getino M."/>
            <person name="Pursley I."/>
            <person name="Horton D.L."/>
            <person name="Alikhan N.F."/>
            <person name="Baker D."/>
            <person name="Gharbi K."/>
            <person name="Hall N."/>
            <person name="Watson M."/>
            <person name="Adriaenssens E.M."/>
            <person name="Foster-Nyarko E."/>
            <person name="Jarju S."/>
            <person name="Secka A."/>
            <person name="Antonio M."/>
            <person name="Oren A."/>
            <person name="Chaudhuri R.R."/>
            <person name="La Ragione R."/>
            <person name="Hildebrand F."/>
            <person name="Pallen M.J."/>
        </authorList>
    </citation>
    <scope>NUCLEOTIDE SEQUENCE</scope>
    <source>
        <strain evidence="12">13766</strain>
    </source>
</reference>
<feature type="domain" description="Radical SAM core" evidence="11">
    <location>
        <begin position="15"/>
        <end position="294"/>
    </location>
</feature>
<accession>A0A9D1G015</accession>
<dbReference type="AlphaFoldDB" id="A0A9D1G015"/>
<dbReference type="NCBIfam" id="TIGR02494">
    <property type="entry name" value="PFLE_PFLC"/>
    <property type="match status" value="1"/>
</dbReference>
<dbReference type="Pfam" id="PF04055">
    <property type="entry name" value="Radical_SAM"/>
    <property type="match status" value="1"/>
</dbReference>
<name>A0A9D1G015_9FIRM</name>
<dbReference type="InterPro" id="IPR058240">
    <property type="entry name" value="rSAM_sf"/>
</dbReference>
<dbReference type="Pfam" id="PF13237">
    <property type="entry name" value="Fer4_10"/>
    <property type="match status" value="1"/>
</dbReference>
<evidence type="ECO:0000256" key="3">
    <source>
        <dbReference type="ARBA" id="ARBA00022485"/>
    </source>
</evidence>
<dbReference type="InterPro" id="IPR012839">
    <property type="entry name" value="Organic_radical_activase"/>
</dbReference>
<keyword evidence="7" id="KW-0408">Iron</keyword>
<dbReference type="Gene3D" id="3.20.20.70">
    <property type="entry name" value="Aldolase class I"/>
    <property type="match status" value="1"/>
</dbReference>
<dbReference type="InterPro" id="IPR034457">
    <property type="entry name" value="Organic_radical-activating"/>
</dbReference>
<evidence type="ECO:0000313" key="13">
    <source>
        <dbReference type="Proteomes" id="UP000824140"/>
    </source>
</evidence>
<protein>
    <submittedName>
        <fullName evidence="12">Glycyl-radical enzyme activating protein</fullName>
    </submittedName>
</protein>
<dbReference type="CDD" id="cd01335">
    <property type="entry name" value="Radical_SAM"/>
    <property type="match status" value="1"/>
</dbReference>